<accession>A0A538STH7</accession>
<dbReference type="Proteomes" id="UP000319829">
    <property type="component" value="Unassembled WGS sequence"/>
</dbReference>
<dbReference type="EMBL" id="VBOU01000058">
    <property type="protein sequence ID" value="TMQ54689.1"/>
    <property type="molecule type" value="Genomic_DNA"/>
</dbReference>
<feature type="non-terminal residue" evidence="1">
    <location>
        <position position="130"/>
    </location>
</feature>
<sequence length="130" mass="14105">MLFAVALFALLSNGLPGERPALGVTALNDSHRHPAPPIVSKIWINSAPIRQADVRGDETQTHCGVGIEKVEEEFAARYRTDALNGDTFHKYHILLIAQRVKFGTGVASGNIVGLKSPRIDDETSPKLCAF</sequence>
<organism evidence="1 2">
    <name type="scientific">Eiseniibacteriota bacterium</name>
    <dbReference type="NCBI Taxonomy" id="2212470"/>
    <lineage>
        <taxon>Bacteria</taxon>
        <taxon>Candidatus Eiseniibacteriota</taxon>
    </lineage>
</organism>
<name>A0A538STH7_UNCEI</name>
<comment type="caution">
    <text evidence="1">The sequence shown here is derived from an EMBL/GenBank/DDBJ whole genome shotgun (WGS) entry which is preliminary data.</text>
</comment>
<protein>
    <submittedName>
        <fullName evidence="1">Uncharacterized protein</fullName>
    </submittedName>
</protein>
<gene>
    <name evidence="1" type="ORF">E6K74_05205</name>
</gene>
<dbReference type="AlphaFoldDB" id="A0A538STH7"/>
<evidence type="ECO:0000313" key="2">
    <source>
        <dbReference type="Proteomes" id="UP000319829"/>
    </source>
</evidence>
<reference evidence="1 2" key="1">
    <citation type="journal article" date="2019" name="Nat. Microbiol.">
        <title>Mediterranean grassland soil C-N compound turnover is dependent on rainfall and depth, and is mediated by genomically divergent microorganisms.</title>
        <authorList>
            <person name="Diamond S."/>
            <person name="Andeer P.F."/>
            <person name="Li Z."/>
            <person name="Crits-Christoph A."/>
            <person name="Burstein D."/>
            <person name="Anantharaman K."/>
            <person name="Lane K.R."/>
            <person name="Thomas B.C."/>
            <person name="Pan C."/>
            <person name="Northen T.R."/>
            <person name="Banfield J.F."/>
        </authorList>
    </citation>
    <scope>NUCLEOTIDE SEQUENCE [LARGE SCALE GENOMIC DNA]</scope>
    <source>
        <strain evidence="1">WS_4</strain>
    </source>
</reference>
<evidence type="ECO:0000313" key="1">
    <source>
        <dbReference type="EMBL" id="TMQ54689.1"/>
    </source>
</evidence>
<proteinExistence type="predicted"/>